<protein>
    <submittedName>
        <fullName evidence="2">Uncharacterized protein</fullName>
    </submittedName>
</protein>
<proteinExistence type="predicted"/>
<gene>
    <name evidence="2" type="ORF">F2Q69_00002606</name>
</gene>
<accession>A0A8S9PE17</accession>
<organism evidence="2 3">
    <name type="scientific">Brassica cretica</name>
    <name type="common">Mustard</name>
    <dbReference type="NCBI Taxonomy" id="69181"/>
    <lineage>
        <taxon>Eukaryota</taxon>
        <taxon>Viridiplantae</taxon>
        <taxon>Streptophyta</taxon>
        <taxon>Embryophyta</taxon>
        <taxon>Tracheophyta</taxon>
        <taxon>Spermatophyta</taxon>
        <taxon>Magnoliopsida</taxon>
        <taxon>eudicotyledons</taxon>
        <taxon>Gunneridae</taxon>
        <taxon>Pentapetalae</taxon>
        <taxon>rosids</taxon>
        <taxon>malvids</taxon>
        <taxon>Brassicales</taxon>
        <taxon>Brassicaceae</taxon>
        <taxon>Brassiceae</taxon>
        <taxon>Brassica</taxon>
    </lineage>
</organism>
<comment type="caution">
    <text evidence="2">The sequence shown here is derived from an EMBL/GenBank/DDBJ whole genome shotgun (WGS) entry which is preliminary data.</text>
</comment>
<name>A0A8S9PE17_BRACR</name>
<dbReference type="Proteomes" id="UP000712600">
    <property type="component" value="Unassembled WGS sequence"/>
</dbReference>
<dbReference type="EMBL" id="QGKX02001521">
    <property type="protein sequence ID" value="KAF3514386.1"/>
    <property type="molecule type" value="Genomic_DNA"/>
</dbReference>
<dbReference type="AlphaFoldDB" id="A0A8S9PE17"/>
<evidence type="ECO:0000313" key="3">
    <source>
        <dbReference type="Proteomes" id="UP000712600"/>
    </source>
</evidence>
<reference evidence="2" key="1">
    <citation type="submission" date="2019-12" db="EMBL/GenBank/DDBJ databases">
        <title>Genome sequencing and annotation of Brassica cretica.</title>
        <authorList>
            <person name="Studholme D.J."/>
            <person name="Sarris P."/>
        </authorList>
    </citation>
    <scope>NUCLEOTIDE SEQUENCE</scope>
    <source>
        <strain evidence="2">PFS-109/04</strain>
        <tissue evidence="2">Leaf</tissue>
    </source>
</reference>
<evidence type="ECO:0000256" key="1">
    <source>
        <dbReference type="SAM" id="MobiDB-lite"/>
    </source>
</evidence>
<sequence>MELRDVVTVDLHRSFSVEKKRASEAPRRKKQRQPKMSREPVPKLVPVTANFGEEAALENANELELVQCRGEVAAMLQYVHRFCQLHKSKQDPSTMLVRRCQPLQIAFLSTSNLESLLDEEPWLVSLDASQLVE</sequence>
<feature type="region of interest" description="Disordered" evidence="1">
    <location>
        <begin position="18"/>
        <end position="43"/>
    </location>
</feature>
<evidence type="ECO:0000313" key="2">
    <source>
        <dbReference type="EMBL" id="KAF3514386.1"/>
    </source>
</evidence>